<dbReference type="EMBL" id="LOMK01000001">
    <property type="protein sequence ID" value="KYN24728.1"/>
    <property type="molecule type" value="Genomic_DNA"/>
</dbReference>
<evidence type="ECO:0000313" key="1">
    <source>
        <dbReference type="EMBL" id="KYN24728.1"/>
    </source>
</evidence>
<gene>
    <name evidence="1" type="ORF">AUQ44_02250</name>
</gene>
<name>A0A151JG73_9VIBR</name>
<protein>
    <submittedName>
        <fullName evidence="1">Uncharacterized protein</fullName>
    </submittedName>
</protein>
<proteinExistence type="predicted"/>
<reference evidence="2" key="1">
    <citation type="submission" date="2015-12" db="EMBL/GenBank/DDBJ databases">
        <authorList>
            <person name="Tarr C.L."/>
            <person name="Gladney L.M."/>
        </authorList>
    </citation>
    <scope>NUCLEOTIDE SEQUENCE [LARGE SCALE GENOMIC DNA]</scope>
    <source>
        <strain evidence="2">2756-81</strain>
    </source>
</reference>
<evidence type="ECO:0000313" key="2">
    <source>
        <dbReference type="Proteomes" id="UP000075349"/>
    </source>
</evidence>
<dbReference type="AlphaFoldDB" id="A0A151JG73"/>
<organism evidence="1 2">
    <name type="scientific">Vibrio cidicii</name>
    <dbReference type="NCBI Taxonomy" id="1763883"/>
    <lineage>
        <taxon>Bacteria</taxon>
        <taxon>Pseudomonadati</taxon>
        <taxon>Pseudomonadota</taxon>
        <taxon>Gammaproteobacteria</taxon>
        <taxon>Vibrionales</taxon>
        <taxon>Vibrionaceae</taxon>
        <taxon>Vibrio</taxon>
    </lineage>
</organism>
<dbReference type="Proteomes" id="UP000075349">
    <property type="component" value="Unassembled WGS sequence"/>
</dbReference>
<comment type="caution">
    <text evidence="1">The sequence shown here is derived from an EMBL/GenBank/DDBJ whole genome shotgun (WGS) entry which is preliminary data.</text>
</comment>
<accession>A0A151JG73</accession>
<sequence>MKINCLQPVFSSLGSSFRFFGKLLLFANASFEPLPQLSFGIARGEPVWRKVALAVLLSL</sequence>